<comment type="caution">
    <text evidence="3">The sequence shown here is derived from an EMBL/GenBank/DDBJ whole genome shotgun (WGS) entry which is preliminary data.</text>
</comment>
<dbReference type="InterPro" id="IPR001910">
    <property type="entry name" value="Inosine/uridine_hydrolase_dom"/>
</dbReference>
<protein>
    <recommendedName>
        <fullName evidence="2">Inosine/uridine-preferring nucleoside hydrolase domain-containing protein</fullName>
    </recommendedName>
</protein>
<dbReference type="Proteomes" id="UP000624244">
    <property type="component" value="Unassembled WGS sequence"/>
</dbReference>
<feature type="domain" description="Inosine/uridine-preferring nucleoside hydrolase" evidence="2">
    <location>
        <begin position="40"/>
        <end position="285"/>
    </location>
</feature>
<dbReference type="Gene3D" id="3.90.245.10">
    <property type="entry name" value="Ribonucleoside hydrolase-like"/>
    <property type="match status" value="1"/>
</dbReference>
<comment type="similarity">
    <text evidence="1">Belongs to the IUNH family.</text>
</comment>
<dbReference type="AlphaFoldDB" id="A0A8H5ZE40"/>
<organism evidence="3 4">
    <name type="scientific">Cochliobolus sativus</name>
    <name type="common">Common root rot and spot blotch fungus</name>
    <name type="synonym">Bipolaris sorokiniana</name>
    <dbReference type="NCBI Taxonomy" id="45130"/>
    <lineage>
        <taxon>Eukaryota</taxon>
        <taxon>Fungi</taxon>
        <taxon>Dikarya</taxon>
        <taxon>Ascomycota</taxon>
        <taxon>Pezizomycotina</taxon>
        <taxon>Dothideomycetes</taxon>
        <taxon>Pleosporomycetidae</taxon>
        <taxon>Pleosporales</taxon>
        <taxon>Pleosporineae</taxon>
        <taxon>Pleosporaceae</taxon>
        <taxon>Bipolaris</taxon>
    </lineage>
</organism>
<dbReference type="GO" id="GO:0016799">
    <property type="term" value="F:hydrolase activity, hydrolyzing N-glycosyl compounds"/>
    <property type="evidence" value="ECO:0007669"/>
    <property type="project" value="InterPro"/>
</dbReference>
<dbReference type="PANTHER" id="PTHR43264:SF1">
    <property type="entry name" value="INOSINE_URIDINE-PREFERRING NUCLEOSIDE HYDROLASE DOMAIN-CONTAINING PROTEIN"/>
    <property type="match status" value="1"/>
</dbReference>
<dbReference type="PANTHER" id="PTHR43264">
    <property type="match status" value="1"/>
</dbReference>
<name>A0A8H5ZE40_COCSA</name>
<evidence type="ECO:0000259" key="2">
    <source>
        <dbReference type="Pfam" id="PF01156"/>
    </source>
</evidence>
<sequence>MEALSYFFDTFASPRRLLPKLGLVSLVLSGAAVVPDRKALIIDTDIFSDVDDAAALLLAATDPSVSLLAVNVNYPSSYSALATSALLAHYGHPSIPIGLRRPITNESFFDDWAYELGEYTSKVAYHWSGGSLPWFKPEDAWISVELYRKVLSEQDDNSVTIASIGFLENLSVLLNSTADKYSMLSGVELVQAKVAELVVMGGDYPSGYEFNFWSDNPLATAHVVNTWPGRITYLGSKVGEAVSSGAILTTKGPMNDPVKRAFEHYIGYNRSRYSWDPLTIVYACQGLGGWFEYGGSGGYNHVFPNGSNVWVEGGEGKEQQYLKLKMDNETIARELDSMLLHGANLYEKP</sequence>
<accession>A0A8H5ZE40</accession>
<dbReference type="SUPFAM" id="SSF53590">
    <property type="entry name" value="Nucleoside hydrolase"/>
    <property type="match status" value="1"/>
</dbReference>
<dbReference type="OMA" id="AHVVNNW"/>
<evidence type="ECO:0000313" key="4">
    <source>
        <dbReference type="Proteomes" id="UP000624244"/>
    </source>
</evidence>
<proteinExistence type="inferred from homology"/>
<dbReference type="InterPro" id="IPR036452">
    <property type="entry name" value="Ribo_hydro-like"/>
</dbReference>
<evidence type="ECO:0000256" key="1">
    <source>
        <dbReference type="ARBA" id="ARBA00009176"/>
    </source>
</evidence>
<gene>
    <name evidence="3" type="ORF">GGP41_009678</name>
</gene>
<evidence type="ECO:0000313" key="3">
    <source>
        <dbReference type="EMBL" id="KAF5848576.1"/>
    </source>
</evidence>
<reference evidence="3" key="1">
    <citation type="submission" date="2019-11" db="EMBL/GenBank/DDBJ databases">
        <title>Bipolaris sorokiniana Genome sequencing.</title>
        <authorList>
            <person name="Wang H."/>
        </authorList>
    </citation>
    <scope>NUCLEOTIDE SEQUENCE</scope>
</reference>
<dbReference type="Pfam" id="PF01156">
    <property type="entry name" value="IU_nuc_hydro"/>
    <property type="match status" value="1"/>
</dbReference>
<dbReference type="EMBL" id="WNKQ01000010">
    <property type="protein sequence ID" value="KAF5848576.1"/>
    <property type="molecule type" value="Genomic_DNA"/>
</dbReference>